<evidence type="ECO:0000256" key="1">
    <source>
        <dbReference type="SAM" id="Phobius"/>
    </source>
</evidence>
<name>A0ABZ2Y8N1_9BACT</name>
<keyword evidence="1" id="KW-0472">Membrane</keyword>
<keyword evidence="1" id="KW-1133">Transmembrane helix</keyword>
<dbReference type="Pfam" id="PF07331">
    <property type="entry name" value="TctB"/>
    <property type="match status" value="1"/>
</dbReference>
<evidence type="ECO:0000313" key="3">
    <source>
        <dbReference type="EMBL" id="WZL75389.1"/>
    </source>
</evidence>
<dbReference type="Proteomes" id="UP001461341">
    <property type="component" value="Chromosome"/>
</dbReference>
<feature type="domain" description="DUF1468" evidence="2">
    <location>
        <begin position="5"/>
        <end position="140"/>
    </location>
</feature>
<gene>
    <name evidence="3" type="ORF">QBE54_07270</name>
</gene>
<reference evidence="3 4" key="1">
    <citation type="submission" date="2023-03" db="EMBL/GenBank/DDBJ databases">
        <title>Novel Species.</title>
        <authorList>
            <person name="Ma S."/>
        </authorList>
    </citation>
    <scope>NUCLEOTIDE SEQUENCE [LARGE SCALE GENOMIC DNA]</scope>
    <source>
        <strain evidence="3 4">B11</strain>
    </source>
</reference>
<protein>
    <submittedName>
        <fullName evidence="3">Tripartite tricarboxylate transporter TctB family protein</fullName>
    </submittedName>
</protein>
<keyword evidence="1" id="KW-0812">Transmembrane</keyword>
<dbReference type="EMBL" id="CP121689">
    <property type="protein sequence ID" value="WZL75389.1"/>
    <property type="molecule type" value="Genomic_DNA"/>
</dbReference>
<dbReference type="InterPro" id="IPR009936">
    <property type="entry name" value="DUF1468"/>
</dbReference>
<organism evidence="3 4">
    <name type="scientific">Thermatribacter velox</name>
    <dbReference type="NCBI Taxonomy" id="3039681"/>
    <lineage>
        <taxon>Bacteria</taxon>
        <taxon>Pseudomonadati</taxon>
        <taxon>Atribacterota</taxon>
        <taxon>Atribacteria</taxon>
        <taxon>Atribacterales</taxon>
        <taxon>Thermatribacteraceae</taxon>
        <taxon>Thermatribacter</taxon>
    </lineage>
</organism>
<sequence>MADLIFGLATVALGIFIFWGAALLPRGVLSYALDPALFPRIVAFGLVILGSLLFFQGLKKRKHEEKSPVNLPSAFRLLLLIAATVVYLLLWGRGSFLVNTLLYLFFIQYVMKLKPLFSLLSSGLISVGVYFLFTQAFRVRFF</sequence>
<feature type="transmembrane region" description="Helical" evidence="1">
    <location>
        <begin position="116"/>
        <end position="133"/>
    </location>
</feature>
<accession>A0ABZ2Y8N1</accession>
<feature type="transmembrane region" description="Helical" evidence="1">
    <location>
        <begin position="5"/>
        <end position="25"/>
    </location>
</feature>
<feature type="transmembrane region" description="Helical" evidence="1">
    <location>
        <begin position="77"/>
        <end position="110"/>
    </location>
</feature>
<dbReference type="RefSeq" id="WP_369017536.1">
    <property type="nucleotide sequence ID" value="NZ_CP121689.1"/>
</dbReference>
<feature type="transmembrane region" description="Helical" evidence="1">
    <location>
        <begin position="37"/>
        <end position="56"/>
    </location>
</feature>
<evidence type="ECO:0000313" key="4">
    <source>
        <dbReference type="Proteomes" id="UP001461341"/>
    </source>
</evidence>
<evidence type="ECO:0000259" key="2">
    <source>
        <dbReference type="Pfam" id="PF07331"/>
    </source>
</evidence>
<keyword evidence="4" id="KW-1185">Reference proteome</keyword>
<proteinExistence type="predicted"/>